<evidence type="ECO:0000313" key="5">
    <source>
        <dbReference type="Proteomes" id="UP000230282"/>
    </source>
</evidence>
<dbReference type="AlphaFoldDB" id="A0A2M8RSL8"/>
<evidence type="ECO:0000256" key="2">
    <source>
        <dbReference type="PIRNR" id="PIRNR002094"/>
    </source>
</evidence>
<dbReference type="GO" id="GO:0050821">
    <property type="term" value="P:protein stabilization"/>
    <property type="evidence" value="ECO:0007669"/>
    <property type="project" value="TreeGrafter"/>
</dbReference>
<dbReference type="InterPro" id="IPR005632">
    <property type="entry name" value="Chaperone_Skp"/>
</dbReference>
<feature type="signal peptide" evidence="3">
    <location>
        <begin position="1"/>
        <end position="22"/>
    </location>
</feature>
<accession>A0A2M8RSL8</accession>
<evidence type="ECO:0000256" key="1">
    <source>
        <dbReference type="ARBA" id="ARBA00022729"/>
    </source>
</evidence>
<gene>
    <name evidence="4" type="ORF">CVP04_12070</name>
</gene>
<keyword evidence="1 3" id="KW-0732">Signal</keyword>
<dbReference type="Proteomes" id="UP000230282">
    <property type="component" value="Unassembled WGS sequence"/>
</dbReference>
<dbReference type="Gene3D" id="3.30.910.20">
    <property type="entry name" value="Skp domain"/>
    <property type="match status" value="2"/>
</dbReference>
<dbReference type="SUPFAM" id="SSF111384">
    <property type="entry name" value="OmpH-like"/>
    <property type="match status" value="1"/>
</dbReference>
<dbReference type="SMART" id="SM00935">
    <property type="entry name" value="OmpH"/>
    <property type="match status" value="1"/>
</dbReference>
<protein>
    <recommendedName>
        <fullName evidence="6">OmpH family outer membrane protein</fullName>
    </recommendedName>
</protein>
<dbReference type="OrthoDB" id="5689656at2"/>
<dbReference type="PANTHER" id="PTHR35089">
    <property type="entry name" value="CHAPERONE PROTEIN SKP"/>
    <property type="match status" value="1"/>
</dbReference>
<feature type="chain" id="PRO_5014993341" description="OmpH family outer membrane protein" evidence="3">
    <location>
        <begin position="23"/>
        <end position="194"/>
    </location>
</feature>
<comment type="caution">
    <text evidence="4">The sequence shown here is derived from an EMBL/GenBank/DDBJ whole genome shotgun (WGS) entry which is preliminary data.</text>
</comment>
<organism evidence="4 5">
    <name type="scientific">Caviibacterium pharyngocola</name>
    <dbReference type="NCBI Taxonomy" id="28159"/>
    <lineage>
        <taxon>Bacteria</taxon>
        <taxon>Pseudomonadati</taxon>
        <taxon>Pseudomonadota</taxon>
        <taxon>Gammaproteobacteria</taxon>
        <taxon>Pasteurellales</taxon>
        <taxon>Pasteurellaceae</taxon>
        <taxon>Caviibacterium</taxon>
    </lineage>
</organism>
<dbReference type="PANTHER" id="PTHR35089:SF1">
    <property type="entry name" value="CHAPERONE PROTEIN SKP"/>
    <property type="match status" value="1"/>
</dbReference>
<dbReference type="GO" id="GO:0005829">
    <property type="term" value="C:cytosol"/>
    <property type="evidence" value="ECO:0007669"/>
    <property type="project" value="TreeGrafter"/>
</dbReference>
<reference evidence="4 5" key="1">
    <citation type="submission" date="2017-11" db="EMBL/GenBank/DDBJ databases">
        <title>Reclassification of Bisgaard taxon 5 as Caviibacterium pharyngocola gen. nov., sp. nov.</title>
        <authorList>
            <person name="Christensen H."/>
        </authorList>
    </citation>
    <scope>NUCLEOTIDE SEQUENCE [LARGE SCALE GENOMIC DNA]</scope>
    <source>
        <strain evidence="4 5">7_3</strain>
    </source>
</reference>
<evidence type="ECO:0008006" key="6">
    <source>
        <dbReference type="Google" id="ProtNLM"/>
    </source>
</evidence>
<dbReference type="Pfam" id="PF03938">
    <property type="entry name" value="OmpH"/>
    <property type="match status" value="1"/>
</dbReference>
<name>A0A2M8RSL8_9PAST</name>
<keyword evidence="5" id="KW-1185">Reference proteome</keyword>
<dbReference type="EMBL" id="PHGZ01000042">
    <property type="protein sequence ID" value="PJG81878.1"/>
    <property type="molecule type" value="Genomic_DNA"/>
</dbReference>
<evidence type="ECO:0000256" key="3">
    <source>
        <dbReference type="SAM" id="SignalP"/>
    </source>
</evidence>
<dbReference type="InterPro" id="IPR024930">
    <property type="entry name" value="Skp_dom_sf"/>
</dbReference>
<comment type="similarity">
    <text evidence="2">Belongs to the skp family.</text>
</comment>
<proteinExistence type="inferred from homology"/>
<sequence>MKKVVKLTALSLALAFSSSLMANDNIAFINVDYLFANHPARKVELQKLDDEFKAPAEKLQAAEKALQEKRTAFEKEIDGKVKALEKEAPKLRQADIKKRQDEIAKLAEKRDAEFKALVDKHQKDVAKFREDGQKRQMEVDQKLLTDIQNATTEVAKAQNFTAVLDEKAAIYSADGKNITEDVLKAIPAPAEQAK</sequence>
<dbReference type="PIRSF" id="PIRSF002094">
    <property type="entry name" value="OMP26_Skp"/>
    <property type="match status" value="1"/>
</dbReference>
<dbReference type="GO" id="GO:0051082">
    <property type="term" value="F:unfolded protein binding"/>
    <property type="evidence" value="ECO:0007669"/>
    <property type="project" value="InterPro"/>
</dbReference>
<evidence type="ECO:0000313" key="4">
    <source>
        <dbReference type="EMBL" id="PJG81878.1"/>
    </source>
</evidence>
<dbReference type="RefSeq" id="WP_100297746.1">
    <property type="nucleotide sequence ID" value="NZ_PHGZ01000042.1"/>
</dbReference>